<dbReference type="EMBL" id="CP053923">
    <property type="protein sequence ID" value="QNT70978.1"/>
    <property type="molecule type" value="Genomic_DNA"/>
</dbReference>
<accession>A0A7H1N5J2</accession>
<dbReference type="Proteomes" id="UP000516369">
    <property type="component" value="Chromosome"/>
</dbReference>
<gene>
    <name evidence="2" type="ORF">HQ394_18775</name>
</gene>
<dbReference type="AlphaFoldDB" id="A0A7H1N5J2"/>
<dbReference type="KEGG" id="dvn:HQ394_18775"/>
<reference evidence="2 3" key="1">
    <citation type="submission" date="2020-05" db="EMBL/GenBank/DDBJ databases">
        <title>Complete closed genome sequence of Defluviicoccus vanus.</title>
        <authorList>
            <person name="Bessarab I."/>
            <person name="Arumugam K."/>
            <person name="Maszenan A.M."/>
            <person name="Seviour R.J."/>
            <person name="Williams R.B."/>
        </authorList>
    </citation>
    <scope>NUCLEOTIDE SEQUENCE [LARGE SCALE GENOMIC DNA]</scope>
    <source>
        <strain evidence="2 3">Ben 114</strain>
    </source>
</reference>
<protein>
    <submittedName>
        <fullName evidence="2">Uncharacterized protein</fullName>
    </submittedName>
</protein>
<evidence type="ECO:0000313" key="2">
    <source>
        <dbReference type="EMBL" id="QNT70978.1"/>
    </source>
</evidence>
<name>A0A7H1N5J2_9PROT</name>
<evidence type="ECO:0000256" key="1">
    <source>
        <dbReference type="SAM" id="MobiDB-lite"/>
    </source>
</evidence>
<feature type="region of interest" description="Disordered" evidence="1">
    <location>
        <begin position="52"/>
        <end position="74"/>
    </location>
</feature>
<organism evidence="2 3">
    <name type="scientific">Defluviicoccus vanus</name>
    <dbReference type="NCBI Taxonomy" id="111831"/>
    <lineage>
        <taxon>Bacteria</taxon>
        <taxon>Pseudomonadati</taxon>
        <taxon>Pseudomonadota</taxon>
        <taxon>Alphaproteobacteria</taxon>
        <taxon>Rhodospirillales</taxon>
        <taxon>Rhodospirillaceae</taxon>
        <taxon>Defluviicoccus</taxon>
    </lineage>
</organism>
<feature type="compositionally biased region" description="Acidic residues" evidence="1">
    <location>
        <begin position="53"/>
        <end position="71"/>
    </location>
</feature>
<evidence type="ECO:0000313" key="3">
    <source>
        <dbReference type="Proteomes" id="UP000516369"/>
    </source>
</evidence>
<proteinExistence type="predicted"/>
<sequence length="158" mass="16688">MGTPLQVVAQDFTESDIRLQPTIERALTAQGYAVDSQAALQLVYATQLSTEAGAEEAADEDAAEENGDLSDELNTGPNMAEFKDVAPQVNLQLRHAATTGLSNYALSFVLGVAGQTPLWRGSVTAALPPQDPLPIVETMVPMLVPAIGKTVEAEHAFP</sequence>
<keyword evidence="3" id="KW-1185">Reference proteome</keyword>